<protein>
    <submittedName>
        <fullName evidence="5">Macrolide transport system ATP-binding/permease protein</fullName>
    </submittedName>
</protein>
<accession>A0A562VGY3</accession>
<evidence type="ECO:0000256" key="2">
    <source>
        <dbReference type="ARBA" id="ARBA00022840"/>
    </source>
</evidence>
<dbReference type="PANTHER" id="PTHR42855:SF1">
    <property type="entry name" value="ABC TRANSPORTER DOMAIN-CONTAINING PROTEIN"/>
    <property type="match status" value="1"/>
</dbReference>
<dbReference type="InterPro" id="IPR003439">
    <property type="entry name" value="ABC_transporter-like_ATP-bd"/>
</dbReference>
<dbReference type="CDD" id="cd03221">
    <property type="entry name" value="ABCF_EF-3"/>
    <property type="match status" value="2"/>
</dbReference>
<dbReference type="EMBL" id="VLLL01000001">
    <property type="protein sequence ID" value="TWJ17128.1"/>
    <property type="molecule type" value="Genomic_DNA"/>
</dbReference>
<feature type="domain" description="ABC transporter" evidence="4">
    <location>
        <begin position="14"/>
        <end position="265"/>
    </location>
</feature>
<dbReference type="GO" id="GO:0016887">
    <property type="term" value="F:ATP hydrolysis activity"/>
    <property type="evidence" value="ECO:0007669"/>
    <property type="project" value="InterPro"/>
</dbReference>
<evidence type="ECO:0000256" key="3">
    <source>
        <dbReference type="SAM" id="MobiDB-lite"/>
    </source>
</evidence>
<feature type="domain" description="ABC transporter" evidence="4">
    <location>
        <begin position="340"/>
        <end position="545"/>
    </location>
</feature>
<dbReference type="GO" id="GO:0005524">
    <property type="term" value="F:ATP binding"/>
    <property type="evidence" value="ECO:0007669"/>
    <property type="project" value="UniProtKB-KW"/>
</dbReference>
<dbReference type="SMART" id="SM00382">
    <property type="entry name" value="AAA"/>
    <property type="match status" value="2"/>
</dbReference>
<organism evidence="5 6">
    <name type="scientific">Stackebrandtia albiflava</name>
    <dbReference type="NCBI Taxonomy" id="406432"/>
    <lineage>
        <taxon>Bacteria</taxon>
        <taxon>Bacillati</taxon>
        <taxon>Actinomycetota</taxon>
        <taxon>Actinomycetes</taxon>
        <taxon>Glycomycetales</taxon>
        <taxon>Glycomycetaceae</taxon>
        <taxon>Stackebrandtia</taxon>
    </lineage>
</organism>
<dbReference type="RefSeq" id="WP_147131194.1">
    <property type="nucleotide sequence ID" value="NZ_BAABIJ010000009.1"/>
</dbReference>
<evidence type="ECO:0000313" key="5">
    <source>
        <dbReference type="EMBL" id="TWJ17128.1"/>
    </source>
</evidence>
<dbReference type="InterPro" id="IPR027417">
    <property type="entry name" value="P-loop_NTPase"/>
</dbReference>
<feature type="region of interest" description="Disordered" evidence="3">
    <location>
        <begin position="279"/>
        <end position="312"/>
    </location>
</feature>
<dbReference type="SUPFAM" id="SSF52540">
    <property type="entry name" value="P-loop containing nucleoside triphosphate hydrolases"/>
    <property type="match status" value="2"/>
</dbReference>
<dbReference type="InterPro" id="IPR017871">
    <property type="entry name" value="ABC_transporter-like_CS"/>
</dbReference>
<dbReference type="FunFam" id="3.40.50.300:FF:000011">
    <property type="entry name" value="Putative ABC transporter ATP-binding component"/>
    <property type="match status" value="1"/>
</dbReference>
<keyword evidence="6" id="KW-1185">Reference proteome</keyword>
<dbReference type="InterPro" id="IPR003593">
    <property type="entry name" value="AAA+_ATPase"/>
</dbReference>
<gene>
    <name evidence="5" type="ORF">LX16_0044</name>
</gene>
<dbReference type="Pfam" id="PF00005">
    <property type="entry name" value="ABC_tran"/>
    <property type="match status" value="2"/>
</dbReference>
<comment type="caution">
    <text evidence="5">The sequence shown here is derived from an EMBL/GenBank/DDBJ whole genome shotgun (WGS) entry which is preliminary data.</text>
</comment>
<dbReference type="OrthoDB" id="3207002at2"/>
<reference evidence="5 6" key="1">
    <citation type="journal article" date="2013" name="Stand. Genomic Sci.">
        <title>Genomic Encyclopedia of Type Strains, Phase I: The one thousand microbial genomes (KMG-I) project.</title>
        <authorList>
            <person name="Kyrpides N.C."/>
            <person name="Woyke T."/>
            <person name="Eisen J.A."/>
            <person name="Garrity G."/>
            <person name="Lilburn T.G."/>
            <person name="Beck B.J."/>
            <person name="Whitman W.B."/>
            <person name="Hugenholtz P."/>
            <person name="Klenk H.P."/>
        </authorList>
    </citation>
    <scope>NUCLEOTIDE SEQUENCE [LARGE SCALE GENOMIC DNA]</scope>
    <source>
        <strain evidence="5 6">DSM 45044</strain>
    </source>
</reference>
<dbReference type="AlphaFoldDB" id="A0A562VGY3"/>
<dbReference type="Proteomes" id="UP000321617">
    <property type="component" value="Unassembled WGS sequence"/>
</dbReference>
<dbReference type="PANTHER" id="PTHR42855">
    <property type="entry name" value="ABC TRANSPORTER ATP-BINDING SUBUNIT"/>
    <property type="match status" value="1"/>
</dbReference>
<evidence type="ECO:0000313" key="6">
    <source>
        <dbReference type="Proteomes" id="UP000321617"/>
    </source>
</evidence>
<evidence type="ECO:0000256" key="1">
    <source>
        <dbReference type="ARBA" id="ARBA00022741"/>
    </source>
</evidence>
<dbReference type="InterPro" id="IPR051309">
    <property type="entry name" value="ABCF_ATPase"/>
</dbReference>
<dbReference type="PROSITE" id="PS50893">
    <property type="entry name" value="ABC_TRANSPORTER_2"/>
    <property type="match status" value="2"/>
</dbReference>
<dbReference type="Gene3D" id="3.40.50.300">
    <property type="entry name" value="P-loop containing nucleotide triphosphate hydrolases"/>
    <property type="match status" value="2"/>
</dbReference>
<keyword evidence="2 5" id="KW-0067">ATP-binding</keyword>
<dbReference type="PROSITE" id="PS00211">
    <property type="entry name" value="ABC_TRANSPORTER_1"/>
    <property type="match status" value="2"/>
</dbReference>
<sequence>MNHVLSPTATVSQIALTEVTKSYDGPPVLDRVSLTVPHGEKLAVVGENGSGKSTLLRLLAGTESADGGDITVMAAGGIGHAAQTLLLPDDATVADAIDLAFADLRALERRIGEAERGLADADDDALAEYGDLLTEYEQRGGYRTESRLATAVQALGVAHIGNDRRIGTLSGGEQSRLGLAAVLAADPELILLDEPTNHLDAAAVGWLARRLRDHRGTVVAVTHDRRFLAGFAEAILEVDADRRTVRRYGDGWDGYLSAKAAARRRWEQEYRDWRAEVARQSAATETGASRLASKVRSDTRPRTAGHRRSHETGLSAVVRQAHERLRRLREDPVPEPPEPLRFSGEFAADTVEEAAGPVATLDGVRVGDRLVVDGLRVGGGDRLLVTGPNGAGKTTLLRVLAGDLTPDTGTVTRPEHIGYLRQELPAAPTTRTVTEEFAAGLPGPADAHADRLRSLGLLAEADLDRPVAALSVGQRRRLELAKLVSRPARLLVLDEPTNHLSPALVAELEEALDRFTGALVVVSHDAAFTDVFRGRRLAVSAGRLR</sequence>
<keyword evidence="1" id="KW-0547">Nucleotide-binding</keyword>
<evidence type="ECO:0000259" key="4">
    <source>
        <dbReference type="PROSITE" id="PS50893"/>
    </source>
</evidence>
<name>A0A562VGY3_9ACTN</name>
<proteinExistence type="predicted"/>